<accession>A0AAC9Z7G5</accession>
<reference evidence="1 2" key="1">
    <citation type="journal article" date="2017" name="Front. Microbiol.">
        <title>Phaeobacter piscinae sp. nov., a species of the Roseobacter group and potential aquaculture probiont.</title>
        <authorList>
            <person name="Sonnenschein E.C."/>
            <person name="Phippen C.B.W."/>
            <person name="Nielsen K.F."/>
            <person name="Mateiu R.V."/>
            <person name="Melchiorsen J."/>
            <person name="Gram L."/>
            <person name="Overmann J."/>
            <person name="Freese H.M."/>
        </authorList>
    </citation>
    <scope>NUCLEOTIDE SEQUENCE [LARGE SCALE GENOMIC DNA]</scope>
    <source>
        <strain evidence="1 2">P63</strain>
    </source>
</reference>
<dbReference type="Proteomes" id="UP000217545">
    <property type="component" value="Chromosome"/>
</dbReference>
<protein>
    <submittedName>
        <fullName evidence="1">Uncharacterized protein</fullName>
    </submittedName>
</protein>
<evidence type="ECO:0000313" key="1">
    <source>
        <dbReference type="EMBL" id="ATF05681.1"/>
    </source>
</evidence>
<dbReference type="InterPro" id="IPR053838">
    <property type="entry name" value="DUF6925"/>
</dbReference>
<dbReference type="AlphaFoldDB" id="A0AAC9Z7G5"/>
<sequence>MPELQQVLKDALMQEDCGWNMGSFGAIAEFHHVYGDPAPQEHAGLMQVTPRGGVRIDTLEGVRPVAYETLSPKPHRWTQAVSLCLPHDAAAMNQRGALTALGPDEDALRDEDRGAQLFDMGLGQYQADFCIRTADPELLEVLNENAGRSLFEHGNPAMGAILKHHPHRVLLTRLGRVEVYQMIGGPDTGGKSPEGPHTHVLPKLLRAERTHSANTPIPEGWVPCCGVHPENPAIGRLGEEKVFNRAAFDAFQKLLSTWGAEAYCQGKQAVWELLKTELPAEDAVEPDTREGRAGWRNGIRQWQVLHGPNRLTEAYAERFDRGTEQTDPENPGH</sequence>
<dbReference type="EMBL" id="CP010784">
    <property type="protein sequence ID" value="ATF05681.1"/>
    <property type="molecule type" value="Genomic_DNA"/>
</dbReference>
<evidence type="ECO:0000313" key="2">
    <source>
        <dbReference type="Proteomes" id="UP000217545"/>
    </source>
</evidence>
<proteinExistence type="predicted"/>
<dbReference type="Pfam" id="PF21973">
    <property type="entry name" value="DUF6925"/>
    <property type="match status" value="1"/>
</dbReference>
<organism evidence="1 2">
    <name type="scientific">Phaeobacter gallaeciensis</name>
    <dbReference type="NCBI Taxonomy" id="60890"/>
    <lineage>
        <taxon>Bacteria</taxon>
        <taxon>Pseudomonadati</taxon>
        <taxon>Pseudomonadota</taxon>
        <taxon>Alphaproteobacteria</taxon>
        <taxon>Rhodobacterales</taxon>
        <taxon>Roseobacteraceae</taxon>
        <taxon>Phaeobacter</taxon>
    </lineage>
</organism>
<dbReference type="GeneID" id="31846021"/>
<gene>
    <name evidence="1" type="ORF">PhaeoP63_01603</name>
</gene>
<name>A0AAC9Z7G5_9RHOB</name>
<dbReference type="RefSeq" id="WP_024097053.1">
    <property type="nucleotide sequence ID" value="NZ_CP010588.1"/>
</dbReference>